<dbReference type="InterPro" id="IPR032816">
    <property type="entry name" value="VTT_dom"/>
</dbReference>
<feature type="domain" description="VTT" evidence="3">
    <location>
        <begin position="19"/>
        <end position="116"/>
    </location>
</feature>
<dbReference type="RefSeq" id="WP_246061215.1">
    <property type="nucleotide sequence ID" value="NZ_BAAAPR010000007.1"/>
</dbReference>
<keyword evidence="2" id="KW-1133">Transmembrane helix</keyword>
<evidence type="ECO:0000313" key="4">
    <source>
        <dbReference type="EMBL" id="TQJ09737.1"/>
    </source>
</evidence>
<organism evidence="4 5">
    <name type="scientific">Lapillicoccus jejuensis</name>
    <dbReference type="NCBI Taxonomy" id="402171"/>
    <lineage>
        <taxon>Bacteria</taxon>
        <taxon>Bacillati</taxon>
        <taxon>Actinomycetota</taxon>
        <taxon>Actinomycetes</taxon>
        <taxon>Micrococcales</taxon>
        <taxon>Intrasporangiaceae</taxon>
        <taxon>Lapillicoccus</taxon>
    </lineage>
</organism>
<keyword evidence="2" id="KW-0812">Transmembrane</keyword>
<reference evidence="4 5" key="1">
    <citation type="submission" date="2019-06" db="EMBL/GenBank/DDBJ databases">
        <title>Sequencing the genomes of 1000 actinobacteria strains.</title>
        <authorList>
            <person name="Klenk H.-P."/>
        </authorList>
    </citation>
    <scope>NUCLEOTIDE SEQUENCE [LARGE SCALE GENOMIC DNA]</scope>
    <source>
        <strain evidence="4 5">DSM 18607</strain>
    </source>
</reference>
<evidence type="ECO:0000256" key="2">
    <source>
        <dbReference type="SAM" id="Phobius"/>
    </source>
</evidence>
<comment type="similarity">
    <text evidence="1">Belongs to the DedA family.</text>
</comment>
<feature type="transmembrane region" description="Helical" evidence="2">
    <location>
        <begin position="130"/>
        <end position="148"/>
    </location>
</feature>
<protein>
    <submittedName>
        <fullName evidence="4">Membrane protein DedA with SNARE-associated domain</fullName>
    </submittedName>
</protein>
<accession>A0A542E332</accession>
<evidence type="ECO:0000256" key="1">
    <source>
        <dbReference type="ARBA" id="ARBA00010792"/>
    </source>
</evidence>
<dbReference type="Proteomes" id="UP000317893">
    <property type="component" value="Unassembled WGS sequence"/>
</dbReference>
<evidence type="ECO:0000259" key="3">
    <source>
        <dbReference type="Pfam" id="PF09335"/>
    </source>
</evidence>
<feature type="transmembrane region" description="Helical" evidence="2">
    <location>
        <begin position="12"/>
        <end position="33"/>
    </location>
</feature>
<feature type="transmembrane region" description="Helical" evidence="2">
    <location>
        <begin position="101"/>
        <end position="124"/>
    </location>
</feature>
<keyword evidence="2" id="KW-0472">Membrane</keyword>
<name>A0A542E332_9MICO</name>
<keyword evidence="5" id="KW-1185">Reference proteome</keyword>
<dbReference type="PANTHER" id="PTHR42709:SF2">
    <property type="entry name" value="INNER MEMBRANE PROTEIN YOHD"/>
    <property type="match status" value="1"/>
</dbReference>
<dbReference type="PANTHER" id="PTHR42709">
    <property type="entry name" value="ALKALINE PHOSPHATASE LIKE PROTEIN"/>
    <property type="match status" value="1"/>
</dbReference>
<evidence type="ECO:0000313" key="5">
    <source>
        <dbReference type="Proteomes" id="UP000317893"/>
    </source>
</evidence>
<dbReference type="EMBL" id="VFMN01000001">
    <property type="protein sequence ID" value="TQJ09737.1"/>
    <property type="molecule type" value="Genomic_DNA"/>
</dbReference>
<proteinExistence type="inferred from homology"/>
<gene>
    <name evidence="4" type="ORF">FB458_2851</name>
</gene>
<dbReference type="Pfam" id="PF09335">
    <property type="entry name" value="VTT_dom"/>
    <property type="match status" value="1"/>
</dbReference>
<dbReference type="InterPro" id="IPR051311">
    <property type="entry name" value="DedA_domain"/>
</dbReference>
<dbReference type="GO" id="GO:0005886">
    <property type="term" value="C:plasma membrane"/>
    <property type="evidence" value="ECO:0007669"/>
    <property type="project" value="TreeGrafter"/>
</dbReference>
<comment type="caution">
    <text evidence="4">The sequence shown here is derived from an EMBL/GenBank/DDBJ whole genome shotgun (WGS) entry which is preliminary data.</text>
</comment>
<dbReference type="AlphaFoldDB" id="A0A542E332"/>
<sequence>MDRAGFSDWPFAALYALFFVAALGRGSLTYLAGRGLRGGTGRLRGVAARLDRPSLQRAERVVARWGAPVVALSFLTVGFQTAANAAAGALRMPWRRYLPGVVVGALLWALVYTTVGFAVVELWVGGGWPYVVAAAVLLALVAAATAWWRRRRRA</sequence>